<evidence type="ECO:0000313" key="1">
    <source>
        <dbReference type="EMBL" id="CCD44182.1"/>
    </source>
</evidence>
<dbReference type="InParanoid" id="G2XUL2"/>
<dbReference type="HOGENOM" id="CLU_3359541_0_0_1"/>
<proteinExistence type="predicted"/>
<reference evidence="2" key="1">
    <citation type="journal article" date="2011" name="PLoS Genet.">
        <title>Genomic analysis of the necrotrophic fungal pathogens Sclerotinia sclerotiorum and Botrytis cinerea.</title>
        <authorList>
            <person name="Amselem J."/>
            <person name="Cuomo C.A."/>
            <person name="van Kan J.A."/>
            <person name="Viaud M."/>
            <person name="Benito E.P."/>
            <person name="Couloux A."/>
            <person name="Coutinho P.M."/>
            <person name="de Vries R.P."/>
            <person name="Dyer P.S."/>
            <person name="Fillinger S."/>
            <person name="Fournier E."/>
            <person name="Gout L."/>
            <person name="Hahn M."/>
            <person name="Kohn L."/>
            <person name="Lapalu N."/>
            <person name="Plummer K.M."/>
            <person name="Pradier J.M."/>
            <person name="Quevillon E."/>
            <person name="Sharon A."/>
            <person name="Simon A."/>
            <person name="ten Have A."/>
            <person name="Tudzynski B."/>
            <person name="Tudzynski P."/>
            <person name="Wincker P."/>
            <person name="Andrew M."/>
            <person name="Anthouard V."/>
            <person name="Beever R.E."/>
            <person name="Beffa R."/>
            <person name="Benoit I."/>
            <person name="Bouzid O."/>
            <person name="Brault B."/>
            <person name="Chen Z."/>
            <person name="Choquer M."/>
            <person name="Collemare J."/>
            <person name="Cotton P."/>
            <person name="Danchin E.G."/>
            <person name="Da Silva C."/>
            <person name="Gautier A."/>
            <person name="Giraud C."/>
            <person name="Giraud T."/>
            <person name="Gonzalez C."/>
            <person name="Grossetete S."/>
            <person name="Guldener U."/>
            <person name="Henrissat B."/>
            <person name="Howlett B.J."/>
            <person name="Kodira C."/>
            <person name="Kretschmer M."/>
            <person name="Lappartient A."/>
            <person name="Leroch M."/>
            <person name="Levis C."/>
            <person name="Mauceli E."/>
            <person name="Neuveglise C."/>
            <person name="Oeser B."/>
            <person name="Pearson M."/>
            <person name="Poulain J."/>
            <person name="Poussereau N."/>
            <person name="Quesneville H."/>
            <person name="Rascle C."/>
            <person name="Schumacher J."/>
            <person name="Segurens B."/>
            <person name="Sexton A."/>
            <person name="Silva E."/>
            <person name="Sirven C."/>
            <person name="Soanes D.M."/>
            <person name="Talbot N.J."/>
            <person name="Templeton M."/>
            <person name="Yandava C."/>
            <person name="Yarden O."/>
            <person name="Zeng Q."/>
            <person name="Rollins J.A."/>
            <person name="Lebrun M.H."/>
            <person name="Dickman M."/>
        </authorList>
    </citation>
    <scope>NUCLEOTIDE SEQUENCE [LARGE SCALE GENOMIC DNA]</scope>
    <source>
        <strain evidence="2">T4</strain>
    </source>
</reference>
<dbReference type="EMBL" id="FQ790270">
    <property type="protein sequence ID" value="CCD44182.1"/>
    <property type="molecule type" value="Genomic_DNA"/>
</dbReference>
<evidence type="ECO:0000313" key="2">
    <source>
        <dbReference type="Proteomes" id="UP000008177"/>
    </source>
</evidence>
<gene>
    <name evidence="1" type="ORF">BofuT4_P057620.1</name>
</gene>
<dbReference type="AlphaFoldDB" id="G2XUL2"/>
<name>G2XUL2_BOTF4</name>
<dbReference type="Proteomes" id="UP000008177">
    <property type="component" value="Unplaced contigs"/>
</dbReference>
<organism evidence="1 2">
    <name type="scientific">Botryotinia fuckeliana (strain T4)</name>
    <name type="common">Noble rot fungus</name>
    <name type="synonym">Botrytis cinerea</name>
    <dbReference type="NCBI Taxonomy" id="999810"/>
    <lineage>
        <taxon>Eukaryota</taxon>
        <taxon>Fungi</taxon>
        <taxon>Dikarya</taxon>
        <taxon>Ascomycota</taxon>
        <taxon>Pezizomycotina</taxon>
        <taxon>Leotiomycetes</taxon>
        <taxon>Helotiales</taxon>
        <taxon>Sclerotiniaceae</taxon>
        <taxon>Botrytis</taxon>
    </lineage>
</organism>
<sequence length="36" mass="4374">MEKPLTRDKKLFVVDIHIYYDSTILHNNHTPRILHD</sequence>
<accession>G2XUL2</accession>
<protein>
    <submittedName>
        <fullName evidence="1">Uncharacterized protein</fullName>
    </submittedName>
</protein>